<proteinExistence type="predicted"/>
<keyword evidence="3" id="KW-1185">Reference proteome</keyword>
<organism evidence="2 3">
    <name type="scientific">Lates calcarifer</name>
    <name type="common">Barramundi</name>
    <name type="synonym">Holocentrus calcarifer</name>
    <dbReference type="NCBI Taxonomy" id="8187"/>
    <lineage>
        <taxon>Eukaryota</taxon>
        <taxon>Metazoa</taxon>
        <taxon>Chordata</taxon>
        <taxon>Craniata</taxon>
        <taxon>Vertebrata</taxon>
        <taxon>Euteleostomi</taxon>
        <taxon>Actinopterygii</taxon>
        <taxon>Neopterygii</taxon>
        <taxon>Teleostei</taxon>
        <taxon>Neoteleostei</taxon>
        <taxon>Acanthomorphata</taxon>
        <taxon>Carangaria</taxon>
        <taxon>Carangaria incertae sedis</taxon>
        <taxon>Centropomidae</taxon>
        <taxon>Lates</taxon>
    </lineage>
</organism>
<keyword evidence="1" id="KW-0732">Signal</keyword>
<evidence type="ECO:0000313" key="3">
    <source>
        <dbReference type="Proteomes" id="UP000314980"/>
    </source>
</evidence>
<evidence type="ECO:0008006" key="4">
    <source>
        <dbReference type="Google" id="ProtNLM"/>
    </source>
</evidence>
<protein>
    <recommendedName>
        <fullName evidence="4">Secreted protein</fullName>
    </recommendedName>
</protein>
<name>A0A4W6FT38_LATCA</name>
<dbReference type="InParanoid" id="A0A4W6FT38"/>
<dbReference type="Ensembl" id="ENSLCAT00010055185.1">
    <property type="protein sequence ID" value="ENSLCAP00010053793.1"/>
    <property type="gene ID" value="ENSLCAG00010025032.1"/>
</dbReference>
<reference evidence="3" key="1">
    <citation type="submission" date="2015-09" db="EMBL/GenBank/DDBJ databases">
        <authorList>
            <person name="Sai Rama Sridatta P."/>
        </authorList>
    </citation>
    <scope>NUCLEOTIDE SEQUENCE [LARGE SCALE GENOMIC DNA]</scope>
</reference>
<reference evidence="2" key="2">
    <citation type="submission" date="2025-08" db="UniProtKB">
        <authorList>
            <consortium name="Ensembl"/>
        </authorList>
    </citation>
    <scope>IDENTIFICATION</scope>
</reference>
<dbReference type="Proteomes" id="UP000314980">
    <property type="component" value="Unassembled WGS sequence"/>
</dbReference>
<dbReference type="AlphaFoldDB" id="A0A4W6FT38"/>
<accession>A0A4W6FT38</accession>
<evidence type="ECO:0000256" key="1">
    <source>
        <dbReference type="SAM" id="SignalP"/>
    </source>
</evidence>
<feature type="chain" id="PRO_5021345847" description="Secreted protein" evidence="1">
    <location>
        <begin position="26"/>
        <end position="158"/>
    </location>
</feature>
<feature type="signal peptide" evidence="1">
    <location>
        <begin position="1"/>
        <end position="25"/>
    </location>
</feature>
<sequence>MFSSCQRVRCLIAIVVLLWSPVCRNRFIHQLCCFRKKVSLADLCSPPLISGWRLEGQQRHHNTPESKSVLQVMEKKKQYLWFCSCLVHVGLKCDNVSLIHTLGCGILQTLDLLGELVLRAGLRRSMSSAVSCCWIGSAKDTRLDCKVKGEDHPYYKLV</sequence>
<evidence type="ECO:0000313" key="2">
    <source>
        <dbReference type="Ensembl" id="ENSLCAP00010053793.1"/>
    </source>
</evidence>
<reference evidence="2" key="3">
    <citation type="submission" date="2025-09" db="UniProtKB">
        <authorList>
            <consortium name="Ensembl"/>
        </authorList>
    </citation>
    <scope>IDENTIFICATION</scope>
</reference>